<sequence length="131" mass="15387">PDFKCIIFDYSIDSSKRNIKKKVLKYGREGILLVIISLRDRYLDGIRALPSDVKQYKENAKIIDYHFFKEVFSLSKNYSASFDNLIQLVCKEDLNGLNKLQKLPSSKRYTTLHLKKDIKNITSKSIIDYFR</sequence>
<evidence type="ECO:0000313" key="1">
    <source>
        <dbReference type="EMBL" id="GAG86717.1"/>
    </source>
</evidence>
<gene>
    <name evidence="1" type="ORF">S01H4_30271</name>
</gene>
<reference evidence="1" key="1">
    <citation type="journal article" date="2014" name="Front. Microbiol.">
        <title>High frequency of phylogenetically diverse reductive dehalogenase-homologous genes in deep subseafloor sedimentary metagenomes.</title>
        <authorList>
            <person name="Kawai M."/>
            <person name="Futagami T."/>
            <person name="Toyoda A."/>
            <person name="Takaki Y."/>
            <person name="Nishi S."/>
            <person name="Hori S."/>
            <person name="Arai W."/>
            <person name="Tsubouchi T."/>
            <person name="Morono Y."/>
            <person name="Uchiyama I."/>
            <person name="Ito T."/>
            <person name="Fujiyama A."/>
            <person name="Inagaki F."/>
            <person name="Takami H."/>
        </authorList>
    </citation>
    <scope>NUCLEOTIDE SEQUENCE</scope>
    <source>
        <strain evidence="1">Expedition CK06-06</strain>
    </source>
</reference>
<accession>X1C032</accession>
<feature type="non-terminal residue" evidence="1">
    <location>
        <position position="1"/>
    </location>
</feature>
<organism evidence="1">
    <name type="scientific">marine sediment metagenome</name>
    <dbReference type="NCBI Taxonomy" id="412755"/>
    <lineage>
        <taxon>unclassified sequences</taxon>
        <taxon>metagenomes</taxon>
        <taxon>ecological metagenomes</taxon>
    </lineage>
</organism>
<dbReference type="EMBL" id="BART01015610">
    <property type="protein sequence ID" value="GAG86717.1"/>
    <property type="molecule type" value="Genomic_DNA"/>
</dbReference>
<dbReference type="AlphaFoldDB" id="X1C032"/>
<comment type="caution">
    <text evidence="1">The sequence shown here is derived from an EMBL/GenBank/DDBJ whole genome shotgun (WGS) entry which is preliminary data.</text>
</comment>
<proteinExistence type="predicted"/>
<protein>
    <submittedName>
        <fullName evidence="1">Uncharacterized protein</fullName>
    </submittedName>
</protein>
<name>X1C032_9ZZZZ</name>